<name>A0ABR0XI04_REHGL</name>
<dbReference type="PANTHER" id="PTHR33476:SF22">
    <property type="entry name" value="PROTEIN POLAR LOCALIZATION DURING ASYMMETRIC DIVISION AND REDISTRIBUTION"/>
    <property type="match status" value="1"/>
</dbReference>
<keyword evidence="1" id="KW-0175">Coiled coil</keyword>
<feature type="region of interest" description="Disordered" evidence="2">
    <location>
        <begin position="69"/>
        <end position="95"/>
    </location>
</feature>
<evidence type="ECO:0000256" key="2">
    <source>
        <dbReference type="SAM" id="MobiDB-lite"/>
    </source>
</evidence>
<evidence type="ECO:0000256" key="1">
    <source>
        <dbReference type="SAM" id="Coils"/>
    </source>
</evidence>
<protein>
    <recommendedName>
        <fullName evidence="5">Protein POLAR LOCALIZATION DURING ASYMMETRIC DIVISION AND REDISTRIBUTION-like</fullName>
    </recommendedName>
</protein>
<gene>
    <name evidence="3" type="ORF">DH2020_006095</name>
</gene>
<evidence type="ECO:0000313" key="4">
    <source>
        <dbReference type="Proteomes" id="UP001318860"/>
    </source>
</evidence>
<dbReference type="Proteomes" id="UP001318860">
    <property type="component" value="Unassembled WGS sequence"/>
</dbReference>
<evidence type="ECO:0000313" key="3">
    <source>
        <dbReference type="EMBL" id="KAK6158781.1"/>
    </source>
</evidence>
<evidence type="ECO:0008006" key="5">
    <source>
        <dbReference type="Google" id="ProtNLM"/>
    </source>
</evidence>
<keyword evidence="4" id="KW-1185">Reference proteome</keyword>
<comment type="caution">
    <text evidence="3">The sequence shown here is derived from an EMBL/GenBank/DDBJ whole genome shotgun (WGS) entry which is preliminary data.</text>
</comment>
<dbReference type="PANTHER" id="PTHR33476">
    <property type="entry name" value="EMB|CAB62613.1"/>
    <property type="match status" value="1"/>
</dbReference>
<proteinExistence type="predicted"/>
<dbReference type="EMBL" id="JABTTQ020000004">
    <property type="protein sequence ID" value="KAK6158781.1"/>
    <property type="molecule type" value="Genomic_DNA"/>
</dbReference>
<dbReference type="InterPro" id="IPR040348">
    <property type="entry name" value="POLAR-like"/>
</dbReference>
<reference evidence="3 4" key="1">
    <citation type="journal article" date="2021" name="Comput. Struct. Biotechnol. J.">
        <title>De novo genome assembly of the potent medicinal plant Rehmannia glutinosa using nanopore technology.</title>
        <authorList>
            <person name="Ma L."/>
            <person name="Dong C."/>
            <person name="Song C."/>
            <person name="Wang X."/>
            <person name="Zheng X."/>
            <person name="Niu Y."/>
            <person name="Chen S."/>
            <person name="Feng W."/>
        </authorList>
    </citation>
    <scope>NUCLEOTIDE SEQUENCE [LARGE SCALE GENOMIC DNA]</scope>
    <source>
        <strain evidence="3">DH-2019</strain>
    </source>
</reference>
<sequence>MRYDGYYSDTTTKMRRRRRSEICQSFTCLPPWFILWRWFNGGESGGSRSRFMGRKWGKEKIEGKFDVKKKSGKVKGGSRNPEASSSNSREDVSEFGKEGSFNLGVGFGLIYFVRDELNKMVELRQKMELLLQEFRTELQNQENKPLYMPCESSNIPSSFSNTGVQETLYAEENDDSDQRPGVGFASDRYRREKSLRMDQLEAELEAEFDRLQITSDILNFSTQQYSEVNVEDSAPGLSFNMCYEEDNEPHDLSNDEFYGVCPRELERKLHQVLETRQQERINELESAVEYAMQQLEEKERELACWKDAARLISRHFPAIRSLLRKVKQDVHYTDPEFEVRETDLFLLFFILSLIKNYFFINPFE</sequence>
<accession>A0ABR0XI04</accession>
<feature type="coiled-coil region" evidence="1">
    <location>
        <begin position="281"/>
        <end position="308"/>
    </location>
</feature>
<feature type="coiled-coil region" evidence="1">
    <location>
        <begin position="113"/>
        <end position="144"/>
    </location>
</feature>
<organism evidence="3 4">
    <name type="scientific">Rehmannia glutinosa</name>
    <name type="common">Chinese foxglove</name>
    <dbReference type="NCBI Taxonomy" id="99300"/>
    <lineage>
        <taxon>Eukaryota</taxon>
        <taxon>Viridiplantae</taxon>
        <taxon>Streptophyta</taxon>
        <taxon>Embryophyta</taxon>
        <taxon>Tracheophyta</taxon>
        <taxon>Spermatophyta</taxon>
        <taxon>Magnoliopsida</taxon>
        <taxon>eudicotyledons</taxon>
        <taxon>Gunneridae</taxon>
        <taxon>Pentapetalae</taxon>
        <taxon>asterids</taxon>
        <taxon>lamiids</taxon>
        <taxon>Lamiales</taxon>
        <taxon>Orobanchaceae</taxon>
        <taxon>Rehmannieae</taxon>
        <taxon>Rehmannia</taxon>
    </lineage>
</organism>